<organism evidence="3 4">
    <name type="scientific">Ellagibacter isourolithinifaciens</name>
    <dbReference type="NCBI Taxonomy" id="2137581"/>
    <lineage>
        <taxon>Bacteria</taxon>
        <taxon>Bacillati</taxon>
        <taxon>Actinomycetota</taxon>
        <taxon>Coriobacteriia</taxon>
        <taxon>Eggerthellales</taxon>
        <taxon>Eggerthellaceae</taxon>
        <taxon>Ellagibacter</taxon>
    </lineage>
</organism>
<evidence type="ECO:0000256" key="1">
    <source>
        <dbReference type="SAM" id="Phobius"/>
    </source>
</evidence>
<dbReference type="AlphaFoldDB" id="A0A6N6NTN5"/>
<feature type="transmembrane region" description="Helical" evidence="1">
    <location>
        <begin position="15"/>
        <end position="35"/>
    </location>
</feature>
<sequence>MFREDAGQATVEAAFALPIALALVILLVQPGILLYDRIVMQQAAAETCRLLATTPEGDPSGVCRAFALRRLGAVPEQDCFHVHQGGCTWEVELEGGESSDVVRVRIATKAKPLPLIGVGARLLGAVNDGEDFEVSVEASAPVQPAWVAEAAAGRSPSEWIGAWADEA</sequence>
<feature type="domain" description="TadE-like" evidence="2">
    <location>
        <begin position="7"/>
        <end position="49"/>
    </location>
</feature>
<dbReference type="Pfam" id="PF07811">
    <property type="entry name" value="TadE"/>
    <property type="match status" value="1"/>
</dbReference>
<keyword evidence="1" id="KW-1133">Transmembrane helix</keyword>
<gene>
    <name evidence="3" type="ORF">F8C90_02280</name>
</gene>
<dbReference type="EMBL" id="WAJR01000003">
    <property type="protein sequence ID" value="KAB1642025.1"/>
    <property type="molecule type" value="Genomic_DNA"/>
</dbReference>
<reference evidence="3 4" key="1">
    <citation type="submission" date="2019-09" db="EMBL/GenBank/DDBJ databases">
        <title>Whole genome shotgun sequencing (WGS) of Ellagibacter isourolithinifaciens DSM 104140(T) and Adlercreutzia muris DSM 29508(T).</title>
        <authorList>
            <person name="Stoll D.A."/>
            <person name="Danylec N."/>
            <person name="Huch M."/>
        </authorList>
    </citation>
    <scope>NUCLEOTIDE SEQUENCE [LARGE SCALE GENOMIC DNA]</scope>
    <source>
        <strain evidence="3 4">DSM 104140</strain>
    </source>
</reference>
<comment type="caution">
    <text evidence="3">The sequence shown here is derived from an EMBL/GenBank/DDBJ whole genome shotgun (WGS) entry which is preliminary data.</text>
</comment>
<evidence type="ECO:0000259" key="2">
    <source>
        <dbReference type="Pfam" id="PF07811"/>
    </source>
</evidence>
<accession>A0A6N6NTN5</accession>
<evidence type="ECO:0000313" key="3">
    <source>
        <dbReference type="EMBL" id="KAB1642025.1"/>
    </source>
</evidence>
<dbReference type="RefSeq" id="WP_158048834.1">
    <property type="nucleotide sequence ID" value="NZ_WAJR01000003.1"/>
</dbReference>
<dbReference type="OrthoDB" id="3174537at2"/>
<evidence type="ECO:0000313" key="4">
    <source>
        <dbReference type="Proteomes" id="UP000468668"/>
    </source>
</evidence>
<proteinExistence type="predicted"/>
<name>A0A6N6NTN5_9ACTN</name>
<keyword evidence="4" id="KW-1185">Reference proteome</keyword>
<dbReference type="InterPro" id="IPR012495">
    <property type="entry name" value="TadE-like_dom"/>
</dbReference>
<keyword evidence="1" id="KW-0472">Membrane</keyword>
<protein>
    <submittedName>
        <fullName evidence="3">Pilus assembly protein</fullName>
    </submittedName>
</protein>
<keyword evidence="1" id="KW-0812">Transmembrane</keyword>
<dbReference type="GeneID" id="98657227"/>
<dbReference type="Proteomes" id="UP000468668">
    <property type="component" value="Unassembled WGS sequence"/>
</dbReference>